<evidence type="ECO:0000313" key="3">
    <source>
        <dbReference type="EMBL" id="MBD3923666.1"/>
    </source>
</evidence>
<dbReference type="PANTHER" id="PTHR16222:SF24">
    <property type="entry name" value="ADP-RIBOSYLHYDROLASE ARH3"/>
    <property type="match status" value="1"/>
</dbReference>
<keyword evidence="2" id="KW-0378">Hydrolase</keyword>
<dbReference type="Proteomes" id="UP000618818">
    <property type="component" value="Unassembled WGS sequence"/>
</dbReference>
<gene>
    <name evidence="3" type="ORF">IEZ26_03460</name>
</gene>
<dbReference type="Gene3D" id="1.10.4080.10">
    <property type="entry name" value="ADP-ribosylation/Crystallin J1"/>
    <property type="match status" value="1"/>
</dbReference>
<dbReference type="InterPro" id="IPR005502">
    <property type="entry name" value="Ribosyl_crysJ1"/>
</dbReference>
<comment type="similarity">
    <text evidence="1">Belongs to the ADP-ribosylglycohydrolase family.</text>
</comment>
<name>A0ABR8N674_9ACTN</name>
<keyword evidence="4" id="KW-1185">Reference proteome</keyword>
<reference evidence="3 4" key="1">
    <citation type="submission" date="2020-09" db="EMBL/GenBank/DDBJ databases">
        <title>novel species in genus Nocardioides.</title>
        <authorList>
            <person name="Zhang G."/>
        </authorList>
    </citation>
    <scope>NUCLEOTIDE SEQUENCE [LARGE SCALE GENOMIC DNA]</scope>
    <source>
        <strain evidence="3 4">KCTC 39551</strain>
    </source>
</reference>
<dbReference type="EMBL" id="JACXYZ010000001">
    <property type="protein sequence ID" value="MBD3923666.1"/>
    <property type="molecule type" value="Genomic_DNA"/>
</dbReference>
<evidence type="ECO:0000256" key="1">
    <source>
        <dbReference type="ARBA" id="ARBA00010702"/>
    </source>
</evidence>
<protein>
    <submittedName>
        <fullName evidence="3">ADP-ribosylglycohydrolase family protein</fullName>
    </submittedName>
</protein>
<proteinExistence type="inferred from homology"/>
<dbReference type="SUPFAM" id="SSF101478">
    <property type="entry name" value="ADP-ribosylglycohydrolase"/>
    <property type="match status" value="1"/>
</dbReference>
<evidence type="ECO:0000313" key="4">
    <source>
        <dbReference type="Proteomes" id="UP000618818"/>
    </source>
</evidence>
<dbReference type="PANTHER" id="PTHR16222">
    <property type="entry name" value="ADP-RIBOSYLGLYCOHYDROLASE"/>
    <property type="match status" value="1"/>
</dbReference>
<dbReference type="InterPro" id="IPR050792">
    <property type="entry name" value="ADP-ribosylglycohydrolase"/>
</dbReference>
<evidence type="ECO:0000256" key="2">
    <source>
        <dbReference type="ARBA" id="ARBA00022801"/>
    </source>
</evidence>
<sequence>MHDATEDAARTDRIQGVLLGAACGDALGVPYEFGSAPLGRGEVPRMIGGGLGPYAPGEWSDDTQMAVVIARVAAVRGLRTVDALDAIVTGWVDWLAAGATDVGTQTRQVLGAVAAEEARRAWSAAASASTGLHGRTGRTAGNGSLMRTAPVALAFLDDPAMLTLAARWVSEATHHDPLAGDACVLWCHAIRRAVLDGAVPDLAAVLGELPADRRDQWADWIADAERRTPSAFAPNGYVVTALQAAWSAIRHPVGDGPPLVASLGAAVHAGDDTDTVAAIAGALLGAVHGASSLPEEWLGLVHGWPGLRADDLRDLARRVAERGAADAAAHRVPDELVEVAEHLVARGLGEGHHFFVKGRPVPGGLSSEYIGIRALDDGSYEVWYSGDRGTPRALVETPDWAVARQGFVDEVESLASWRGDWRAQVGSPRHPRWWRRR</sequence>
<dbReference type="Pfam" id="PF03747">
    <property type="entry name" value="ADP_ribosyl_GH"/>
    <property type="match status" value="1"/>
</dbReference>
<accession>A0ABR8N674</accession>
<dbReference type="RefSeq" id="WP_191193515.1">
    <property type="nucleotide sequence ID" value="NZ_JACXYZ010000001.1"/>
</dbReference>
<comment type="caution">
    <text evidence="3">The sequence shown here is derived from an EMBL/GenBank/DDBJ whole genome shotgun (WGS) entry which is preliminary data.</text>
</comment>
<organism evidence="3 4">
    <name type="scientific">Nocardioides cavernae</name>
    <dbReference type="NCBI Taxonomy" id="1921566"/>
    <lineage>
        <taxon>Bacteria</taxon>
        <taxon>Bacillati</taxon>
        <taxon>Actinomycetota</taxon>
        <taxon>Actinomycetes</taxon>
        <taxon>Propionibacteriales</taxon>
        <taxon>Nocardioidaceae</taxon>
        <taxon>Nocardioides</taxon>
    </lineage>
</organism>
<dbReference type="InterPro" id="IPR036705">
    <property type="entry name" value="Ribosyl_crysJ1_sf"/>
</dbReference>